<keyword evidence="2 5" id="KW-0812">Transmembrane</keyword>
<feature type="transmembrane region" description="Helical" evidence="5">
    <location>
        <begin position="146"/>
        <end position="168"/>
    </location>
</feature>
<dbReference type="PANTHER" id="PTHR10924:SF6">
    <property type="entry name" value="SOLUTE CARRIER FAMILY 49 MEMBER A3"/>
    <property type="match status" value="1"/>
</dbReference>
<evidence type="ECO:0000256" key="2">
    <source>
        <dbReference type="ARBA" id="ARBA00022692"/>
    </source>
</evidence>
<feature type="transmembrane region" description="Helical" evidence="5">
    <location>
        <begin position="104"/>
        <end position="126"/>
    </location>
</feature>
<dbReference type="STRING" id="7897.ENSLACP00000007710"/>
<keyword evidence="3 5" id="KW-1133">Transmembrane helix</keyword>
<dbReference type="Proteomes" id="UP000008672">
    <property type="component" value="Unassembled WGS sequence"/>
</dbReference>
<dbReference type="EMBL" id="AFYH01217544">
    <property type="status" value="NOT_ANNOTATED_CDS"/>
    <property type="molecule type" value="Genomic_DNA"/>
</dbReference>
<dbReference type="InterPro" id="IPR036259">
    <property type="entry name" value="MFS_trans_sf"/>
</dbReference>
<gene>
    <name evidence="6" type="primary">SLC49A3</name>
</gene>
<accession>H3ADI9</accession>
<name>H3ADI9_LATCH</name>
<dbReference type="PANTHER" id="PTHR10924">
    <property type="entry name" value="MAJOR FACILITATOR SUPERFAMILY PROTEIN-RELATED"/>
    <property type="match status" value="1"/>
</dbReference>
<feature type="transmembrane region" description="Helical" evidence="5">
    <location>
        <begin position="68"/>
        <end position="92"/>
    </location>
</feature>
<feature type="transmembrane region" description="Helical" evidence="5">
    <location>
        <begin position="6"/>
        <end position="32"/>
    </location>
</feature>
<dbReference type="HOGENOM" id="CLU_108743_0_0_1"/>
<evidence type="ECO:0000256" key="4">
    <source>
        <dbReference type="ARBA" id="ARBA00023136"/>
    </source>
</evidence>
<dbReference type="Bgee" id="ENSLACG00000006830">
    <property type="expression patterns" value="Expressed in chordate pharynx and 2 other cell types or tissues"/>
</dbReference>
<dbReference type="EMBL" id="AFYH01217545">
    <property type="status" value="NOT_ANNOTATED_CDS"/>
    <property type="molecule type" value="Genomic_DNA"/>
</dbReference>
<evidence type="ECO:0000256" key="1">
    <source>
        <dbReference type="ARBA" id="ARBA00004141"/>
    </source>
</evidence>
<proteinExistence type="predicted"/>
<protein>
    <submittedName>
        <fullName evidence="6">Solute carrier family 49 member 3</fullName>
    </submittedName>
</protein>
<dbReference type="AlphaFoldDB" id="H3ADI9"/>
<comment type="subcellular location">
    <subcellularLocation>
        <location evidence="1">Membrane</location>
        <topology evidence="1">Multi-pass membrane protein</topology>
    </subcellularLocation>
</comment>
<dbReference type="Gene3D" id="1.20.1250.20">
    <property type="entry name" value="MFS general substrate transporter like domains"/>
    <property type="match status" value="1"/>
</dbReference>
<evidence type="ECO:0000256" key="5">
    <source>
        <dbReference type="SAM" id="Phobius"/>
    </source>
</evidence>
<keyword evidence="7" id="KW-1185">Reference proteome</keyword>
<dbReference type="eggNOG" id="KOG2563">
    <property type="taxonomic scope" value="Eukaryota"/>
</dbReference>
<reference evidence="6" key="2">
    <citation type="submission" date="2025-08" db="UniProtKB">
        <authorList>
            <consortium name="Ensembl"/>
        </authorList>
    </citation>
    <scope>IDENTIFICATION</scope>
</reference>
<dbReference type="OMA" id="HIQITKL"/>
<dbReference type="GeneTree" id="ENSGT01030000234625"/>
<evidence type="ECO:0000313" key="6">
    <source>
        <dbReference type="Ensembl" id="ENSLACP00000007710.1"/>
    </source>
</evidence>
<evidence type="ECO:0000313" key="7">
    <source>
        <dbReference type="Proteomes" id="UP000008672"/>
    </source>
</evidence>
<dbReference type="SUPFAM" id="SSF103473">
    <property type="entry name" value="MFS general substrate transporter"/>
    <property type="match status" value="1"/>
</dbReference>
<keyword evidence="4 5" id="KW-0472">Membrane</keyword>
<sequence length="192" mass="20904">MTCFLCQFFAGVCGALFVIFGIFGAFFLGLFVDRTKMFVEATKITFCLTALASIGFALVSQMRNQAVALAVACSLFGMFGFSIYPVCMELSVECVYPVGEATSAGLIFISGQIQGIIYIILFQSLAWPLSDVPFSTCQTDDAALDWSISALVMAGICSLGACCFVLFFHTDYKRLNVEEPENNVNNCEQPVQ</sequence>
<organism evidence="6 7">
    <name type="scientific">Latimeria chalumnae</name>
    <name type="common">Coelacanth</name>
    <dbReference type="NCBI Taxonomy" id="7897"/>
    <lineage>
        <taxon>Eukaryota</taxon>
        <taxon>Metazoa</taxon>
        <taxon>Chordata</taxon>
        <taxon>Craniata</taxon>
        <taxon>Vertebrata</taxon>
        <taxon>Euteleostomi</taxon>
        <taxon>Coelacanthiformes</taxon>
        <taxon>Coelacanthidae</taxon>
        <taxon>Latimeria</taxon>
    </lineage>
</organism>
<dbReference type="GO" id="GO:0016020">
    <property type="term" value="C:membrane"/>
    <property type="evidence" value="ECO:0007669"/>
    <property type="project" value="UniProtKB-SubCell"/>
</dbReference>
<dbReference type="InParanoid" id="H3ADI9"/>
<evidence type="ECO:0000256" key="3">
    <source>
        <dbReference type="ARBA" id="ARBA00022989"/>
    </source>
</evidence>
<dbReference type="InterPro" id="IPR049680">
    <property type="entry name" value="FLVCR1-2_SLC49-like"/>
</dbReference>
<dbReference type="Ensembl" id="ENSLACT00000007774.1">
    <property type="protein sequence ID" value="ENSLACP00000007710.1"/>
    <property type="gene ID" value="ENSLACG00000006830.1"/>
</dbReference>
<feature type="transmembrane region" description="Helical" evidence="5">
    <location>
        <begin position="44"/>
        <end position="62"/>
    </location>
</feature>
<reference evidence="7" key="1">
    <citation type="submission" date="2011-08" db="EMBL/GenBank/DDBJ databases">
        <title>The draft genome of Latimeria chalumnae.</title>
        <authorList>
            <person name="Di Palma F."/>
            <person name="Alfoldi J."/>
            <person name="Johnson J."/>
            <person name="Berlin A."/>
            <person name="Gnerre S."/>
            <person name="Jaffe D."/>
            <person name="MacCallum I."/>
            <person name="Young S."/>
            <person name="Walker B.J."/>
            <person name="Lander E."/>
            <person name="Lindblad-Toh K."/>
        </authorList>
    </citation>
    <scope>NUCLEOTIDE SEQUENCE [LARGE SCALE GENOMIC DNA]</scope>
    <source>
        <strain evidence="7">Wild caught</strain>
    </source>
</reference>
<reference evidence="6" key="3">
    <citation type="submission" date="2025-09" db="UniProtKB">
        <authorList>
            <consortium name="Ensembl"/>
        </authorList>
    </citation>
    <scope>IDENTIFICATION</scope>
</reference>